<dbReference type="AlphaFoldDB" id="A0A2N3LKU4"/>
<evidence type="ECO:0000256" key="3">
    <source>
        <dbReference type="ARBA" id="ARBA00022692"/>
    </source>
</evidence>
<feature type="transmembrane region" description="Helical" evidence="6">
    <location>
        <begin position="53"/>
        <end position="71"/>
    </location>
</feature>
<evidence type="ECO:0000256" key="5">
    <source>
        <dbReference type="ARBA" id="ARBA00023136"/>
    </source>
</evidence>
<keyword evidence="3 6" id="KW-0812">Transmembrane</keyword>
<keyword evidence="9" id="KW-1185">Reference proteome</keyword>
<dbReference type="CDD" id="cd17489">
    <property type="entry name" value="MFS_YfcJ_like"/>
    <property type="match status" value="1"/>
</dbReference>
<organism evidence="8 9">
    <name type="scientific">Heyndrickxia camelliae</name>
    <dbReference type="NCBI Taxonomy" id="1707093"/>
    <lineage>
        <taxon>Bacteria</taxon>
        <taxon>Bacillati</taxon>
        <taxon>Bacillota</taxon>
        <taxon>Bacilli</taxon>
        <taxon>Bacillales</taxon>
        <taxon>Bacillaceae</taxon>
        <taxon>Heyndrickxia</taxon>
    </lineage>
</organism>
<dbReference type="GO" id="GO:0005886">
    <property type="term" value="C:plasma membrane"/>
    <property type="evidence" value="ECO:0007669"/>
    <property type="project" value="UniProtKB-SubCell"/>
</dbReference>
<sequence>MDQQQQKGRQKEKIWTKDFILILFANFFIFLGFQMTLPTIPLFVEKLGGNDQLIGYVVGIFTFSALLLRPFAGNLLETRGRGLVYMFGLAIFVLSVGSFGFLMSIALLFLMRVIQGVGWGFSTTASGTIATDLIPASRRGEGMGYFGLSGNLALAFGPSLGLALAHPDTLSFKYFFLICAGLGLVALLLSSRVKFKKVEKKAEVTKRKLDVFEKNALRPSILLFFITITFGGIASFLPLYTAERHIEGIQLYFLVYALALMATRTFAGQLYDRKGHQAVFIPGTILILAAMILLAWLPNSTVLFIAAALYGLGFGSVQPALQAWAIEKSPMNRRGMANATFFSFFDLGVGLGAMVFGQIGHLFGYSSIYKTAAISVFISMLLYVFFLLRERIRLVQHR</sequence>
<evidence type="ECO:0000256" key="6">
    <source>
        <dbReference type="SAM" id="Phobius"/>
    </source>
</evidence>
<evidence type="ECO:0000256" key="1">
    <source>
        <dbReference type="ARBA" id="ARBA00004651"/>
    </source>
</evidence>
<dbReference type="PANTHER" id="PTHR23531:SF2">
    <property type="entry name" value="PERMEASE"/>
    <property type="match status" value="1"/>
</dbReference>
<evidence type="ECO:0000256" key="4">
    <source>
        <dbReference type="ARBA" id="ARBA00022989"/>
    </source>
</evidence>
<dbReference type="InterPro" id="IPR020846">
    <property type="entry name" value="MFS_dom"/>
</dbReference>
<dbReference type="InterPro" id="IPR052714">
    <property type="entry name" value="MFS_Exporter"/>
</dbReference>
<feature type="transmembrane region" description="Helical" evidence="6">
    <location>
        <begin position="303"/>
        <end position="324"/>
    </location>
</feature>
<dbReference type="PROSITE" id="PS50850">
    <property type="entry name" value="MFS"/>
    <property type="match status" value="1"/>
</dbReference>
<keyword evidence="4 6" id="KW-1133">Transmembrane helix</keyword>
<proteinExistence type="predicted"/>
<feature type="transmembrane region" description="Helical" evidence="6">
    <location>
        <begin position="336"/>
        <end position="356"/>
    </location>
</feature>
<feature type="transmembrane region" description="Helical" evidence="6">
    <location>
        <begin position="249"/>
        <end position="267"/>
    </location>
</feature>
<protein>
    <submittedName>
        <fullName evidence="8">MFS transporter</fullName>
    </submittedName>
</protein>
<feature type="transmembrane region" description="Helical" evidence="6">
    <location>
        <begin position="116"/>
        <end position="134"/>
    </location>
</feature>
<dbReference type="EMBL" id="PIQO01000005">
    <property type="protein sequence ID" value="PKR85261.1"/>
    <property type="molecule type" value="Genomic_DNA"/>
</dbReference>
<dbReference type="Proteomes" id="UP000233440">
    <property type="component" value="Unassembled WGS sequence"/>
</dbReference>
<reference evidence="8 9" key="1">
    <citation type="submission" date="2017-11" db="EMBL/GenBank/DDBJ databases">
        <title>Bacillus camelliae sp. nov., isolated from pu'er tea.</title>
        <authorList>
            <person name="Niu L."/>
        </authorList>
    </citation>
    <scope>NUCLEOTIDE SEQUENCE [LARGE SCALE GENOMIC DNA]</scope>
    <source>
        <strain evidence="8 9">7578-1</strain>
    </source>
</reference>
<dbReference type="GO" id="GO:0022857">
    <property type="term" value="F:transmembrane transporter activity"/>
    <property type="evidence" value="ECO:0007669"/>
    <property type="project" value="InterPro"/>
</dbReference>
<dbReference type="Pfam" id="PF07690">
    <property type="entry name" value="MFS_1"/>
    <property type="match status" value="1"/>
</dbReference>
<comment type="subcellular location">
    <subcellularLocation>
        <location evidence="1">Cell membrane</location>
        <topology evidence="1">Multi-pass membrane protein</topology>
    </subcellularLocation>
</comment>
<keyword evidence="5 6" id="KW-0472">Membrane</keyword>
<evidence type="ECO:0000259" key="7">
    <source>
        <dbReference type="PROSITE" id="PS50850"/>
    </source>
</evidence>
<dbReference type="OrthoDB" id="9814001at2"/>
<feature type="transmembrane region" description="Helical" evidence="6">
    <location>
        <begin position="216"/>
        <end position="237"/>
    </location>
</feature>
<feature type="transmembrane region" description="Helical" evidence="6">
    <location>
        <begin position="20"/>
        <end position="41"/>
    </location>
</feature>
<dbReference type="RefSeq" id="WP_101353817.1">
    <property type="nucleotide sequence ID" value="NZ_PIQO01000005.1"/>
</dbReference>
<name>A0A2N3LKU4_9BACI</name>
<feature type="transmembrane region" description="Helical" evidence="6">
    <location>
        <begin position="83"/>
        <end position="110"/>
    </location>
</feature>
<dbReference type="Gene3D" id="1.20.1250.20">
    <property type="entry name" value="MFS general substrate transporter like domains"/>
    <property type="match status" value="1"/>
</dbReference>
<feature type="domain" description="Major facilitator superfamily (MFS) profile" evidence="7">
    <location>
        <begin position="18"/>
        <end position="391"/>
    </location>
</feature>
<feature type="transmembrane region" description="Helical" evidence="6">
    <location>
        <begin position="368"/>
        <end position="388"/>
    </location>
</feature>
<dbReference type="InterPro" id="IPR036259">
    <property type="entry name" value="MFS_trans_sf"/>
</dbReference>
<dbReference type="PANTHER" id="PTHR23531">
    <property type="entry name" value="QUINOLENE RESISTANCE PROTEIN NORA"/>
    <property type="match status" value="1"/>
</dbReference>
<dbReference type="SUPFAM" id="SSF103473">
    <property type="entry name" value="MFS general substrate transporter"/>
    <property type="match status" value="1"/>
</dbReference>
<dbReference type="InterPro" id="IPR011701">
    <property type="entry name" value="MFS"/>
</dbReference>
<keyword evidence="2" id="KW-0813">Transport</keyword>
<accession>A0A2N3LKU4</accession>
<feature type="transmembrane region" description="Helical" evidence="6">
    <location>
        <begin position="279"/>
        <end position="297"/>
    </location>
</feature>
<feature type="transmembrane region" description="Helical" evidence="6">
    <location>
        <begin position="146"/>
        <end position="166"/>
    </location>
</feature>
<evidence type="ECO:0000313" key="9">
    <source>
        <dbReference type="Proteomes" id="UP000233440"/>
    </source>
</evidence>
<feature type="transmembrane region" description="Helical" evidence="6">
    <location>
        <begin position="172"/>
        <end position="195"/>
    </location>
</feature>
<comment type="caution">
    <text evidence="8">The sequence shown here is derived from an EMBL/GenBank/DDBJ whole genome shotgun (WGS) entry which is preliminary data.</text>
</comment>
<evidence type="ECO:0000256" key="2">
    <source>
        <dbReference type="ARBA" id="ARBA00022448"/>
    </source>
</evidence>
<evidence type="ECO:0000313" key="8">
    <source>
        <dbReference type="EMBL" id="PKR85261.1"/>
    </source>
</evidence>
<gene>
    <name evidence="8" type="ORF">CWO92_08675</name>
</gene>